<keyword evidence="6 11" id="KW-1133">Transmembrane helix</keyword>
<keyword evidence="4 11" id="KW-0812">Transmembrane</keyword>
<dbReference type="Gene3D" id="1.20.1640.10">
    <property type="entry name" value="Multidrug efflux transporter AcrB transmembrane domain"/>
    <property type="match status" value="2"/>
</dbReference>
<feature type="transmembrane region" description="Helical" evidence="11">
    <location>
        <begin position="809"/>
        <end position="832"/>
    </location>
</feature>
<evidence type="ECO:0000256" key="8">
    <source>
        <dbReference type="ARBA" id="ARBA00023157"/>
    </source>
</evidence>
<protein>
    <recommendedName>
        <fullName evidence="13">SSD domain-containing protein</fullName>
    </recommendedName>
</protein>
<evidence type="ECO:0000256" key="6">
    <source>
        <dbReference type="ARBA" id="ARBA00022989"/>
    </source>
</evidence>
<dbReference type="PROSITE" id="PS50156">
    <property type="entry name" value="SSD"/>
    <property type="match status" value="1"/>
</dbReference>
<evidence type="ECO:0000256" key="11">
    <source>
        <dbReference type="SAM" id="Phobius"/>
    </source>
</evidence>
<dbReference type="SUPFAM" id="SSF82866">
    <property type="entry name" value="Multidrug efflux transporter AcrB transmembrane domain"/>
    <property type="match status" value="2"/>
</dbReference>
<feature type="signal peptide" evidence="12">
    <location>
        <begin position="1"/>
        <end position="19"/>
    </location>
</feature>
<dbReference type="InterPro" id="IPR053958">
    <property type="entry name" value="HMGCR/SNAP/NPC1-like_SSD"/>
</dbReference>
<feature type="transmembrane region" description="Helical" evidence="11">
    <location>
        <begin position="269"/>
        <end position="291"/>
    </location>
</feature>
<feature type="transmembrane region" description="Helical" evidence="11">
    <location>
        <begin position="1142"/>
        <end position="1161"/>
    </location>
</feature>
<feature type="transmembrane region" description="Helical" evidence="11">
    <location>
        <begin position="647"/>
        <end position="669"/>
    </location>
</feature>
<dbReference type="PANTHER" id="PTHR45727">
    <property type="entry name" value="NPC INTRACELLULAR CHOLESTEROL TRANSPORTER 1"/>
    <property type="match status" value="1"/>
</dbReference>
<feature type="transmembrane region" description="Helical" evidence="11">
    <location>
        <begin position="332"/>
        <end position="354"/>
    </location>
</feature>
<comment type="similarity">
    <text evidence="2">Belongs to the patched family.</text>
</comment>
<comment type="catalytic activity">
    <reaction evidence="10">
        <text>cholesterol(in) = cholesterol(out)</text>
        <dbReference type="Rhea" id="RHEA:39747"/>
        <dbReference type="ChEBI" id="CHEBI:16113"/>
    </reaction>
</comment>
<evidence type="ECO:0000256" key="1">
    <source>
        <dbReference type="ARBA" id="ARBA00004141"/>
    </source>
</evidence>
<keyword evidence="7 11" id="KW-0472">Membrane</keyword>
<comment type="subcellular location">
    <subcellularLocation>
        <location evidence="1">Membrane</location>
        <topology evidence="1">Multi-pass membrane protein</topology>
    </subcellularLocation>
</comment>
<feature type="chain" id="PRO_5012155718" description="SSD domain-containing protein" evidence="12">
    <location>
        <begin position="20"/>
        <end position="1241"/>
    </location>
</feature>
<dbReference type="GO" id="GO:0005886">
    <property type="term" value="C:plasma membrane"/>
    <property type="evidence" value="ECO:0007669"/>
    <property type="project" value="TreeGrafter"/>
</dbReference>
<feature type="transmembrane region" description="Helical" evidence="11">
    <location>
        <begin position="617"/>
        <end position="641"/>
    </location>
</feature>
<evidence type="ECO:0000313" key="14">
    <source>
        <dbReference type="EMBL" id="PCG80278.1"/>
    </source>
</evidence>
<evidence type="ECO:0000256" key="12">
    <source>
        <dbReference type="SAM" id="SignalP"/>
    </source>
</evidence>
<evidence type="ECO:0000256" key="3">
    <source>
        <dbReference type="ARBA" id="ARBA00022448"/>
    </source>
</evidence>
<feature type="transmembrane region" description="Helical" evidence="11">
    <location>
        <begin position="1208"/>
        <end position="1235"/>
    </location>
</feature>
<feature type="transmembrane region" description="Helical" evidence="11">
    <location>
        <begin position="1077"/>
        <end position="1100"/>
    </location>
</feature>
<feature type="transmembrane region" description="Helical" evidence="11">
    <location>
        <begin position="584"/>
        <end position="605"/>
    </location>
</feature>
<dbReference type="InterPro" id="IPR032190">
    <property type="entry name" value="NPC1_N"/>
</dbReference>
<evidence type="ECO:0000256" key="10">
    <source>
        <dbReference type="ARBA" id="ARBA00034049"/>
    </source>
</evidence>
<evidence type="ECO:0000256" key="9">
    <source>
        <dbReference type="ARBA" id="ARBA00023180"/>
    </source>
</evidence>
<dbReference type="STRING" id="7102.A0A2A4K8N4"/>
<dbReference type="GO" id="GO:0042632">
    <property type="term" value="P:cholesterol homeostasis"/>
    <property type="evidence" value="ECO:0007669"/>
    <property type="project" value="TreeGrafter"/>
</dbReference>
<feature type="transmembrane region" description="Helical" evidence="11">
    <location>
        <begin position="1107"/>
        <end position="1130"/>
    </location>
</feature>
<dbReference type="InterPro" id="IPR000731">
    <property type="entry name" value="SSD"/>
</dbReference>
<accession>A0A2A4K8N4</accession>
<organism evidence="14">
    <name type="scientific">Heliothis virescens</name>
    <name type="common">Tobacco budworm moth</name>
    <dbReference type="NCBI Taxonomy" id="7102"/>
    <lineage>
        <taxon>Eukaryota</taxon>
        <taxon>Metazoa</taxon>
        <taxon>Ecdysozoa</taxon>
        <taxon>Arthropoda</taxon>
        <taxon>Hexapoda</taxon>
        <taxon>Insecta</taxon>
        <taxon>Pterygota</taxon>
        <taxon>Neoptera</taxon>
        <taxon>Endopterygota</taxon>
        <taxon>Lepidoptera</taxon>
        <taxon>Glossata</taxon>
        <taxon>Ditrysia</taxon>
        <taxon>Noctuoidea</taxon>
        <taxon>Noctuidae</taxon>
        <taxon>Heliothinae</taxon>
        <taxon>Heliothis</taxon>
    </lineage>
</organism>
<evidence type="ECO:0000256" key="2">
    <source>
        <dbReference type="ARBA" id="ARBA00005585"/>
    </source>
</evidence>
<evidence type="ECO:0000256" key="7">
    <source>
        <dbReference type="ARBA" id="ARBA00023136"/>
    </source>
</evidence>
<dbReference type="InterPro" id="IPR053956">
    <property type="entry name" value="NPC1_MLD"/>
</dbReference>
<comment type="caution">
    <text evidence="14">The sequence shown here is derived from an EMBL/GenBank/DDBJ whole genome shotgun (WGS) entry which is preliminary data.</text>
</comment>
<evidence type="ECO:0000259" key="13">
    <source>
        <dbReference type="PROSITE" id="PS50156"/>
    </source>
</evidence>
<gene>
    <name evidence="14" type="ORF">B5V51_9446</name>
</gene>
<dbReference type="AlphaFoldDB" id="A0A2A4K8N4"/>
<sequence length="1241" mass="137778">MKYLTTIVCFLTLWCSVNARCVVRGECYEVNGMVKPCPADIEAQPLIDGLSEEKAREIVDIFSSICPTLVVDDGGNRLPDNQILTCCTADQVIRTAESLTLAESVLGRCPTCYRNFARQICEMNCATDQSRFVNVTTATAADGTLYVDVIDYRVYEKFMLDAHASCSGVLVPQTGMPAINLMCGNAVICDAEAWFGFTGDTSVNPLAPVQVNFHMSPDKEESMNKEALPCNETFGDDLPCSCVDCVSTCPVGTEPVVPDICTVMSVNCFGFSVGIVFFVISVIIFIVLAFIERSKQNKTADSKESETGPNKLTRIFQSVFAKIGGFSASNPVLIIMLTSWVTFTMIIGLTFLNLTSNPIELWSSPDSRSRQQLNYFNERFGPFYRTAQVFLTFDLDGFEANNVSYGPAFRKEALEELVKLEDAIIDIGREHGGVTLEDVCYAPLRAPGGENHLDYCVSMSASSYLGADRNNINADTYLTNIQNCINNHYSFSCLASWGGGAEPELAFGGFEPGNILSANALLINFPISNFLLEEALQPVLEWELKFIELLHDYRDNWKKDFVSVAFSTERSIEDEIQRVSVAEAVPIAISYILMFIYVTLSLGNIRSFKTWFIDSKIMVALGSILVVVLAIACAMGTLGYANVTLTLLAINVIPFFVLSIGIDNVFLMVNTLHDIQSNLKSFDDYREDFSFEKKRKFVFEKMLRQVGPSMFVSSVTQIMCFAIGTIANFPAVVTFSIFASVSLSFLFVFQITTVIALLSIDYKRASSNRLDLFCCIQKKVLDDENPLHSETPYKGVTQRLMEPYSKYLLGFRVKIVVVIIFMAMVSISVMLIPNLEIGLDQELALPKDSYVYEYLQAVSSLIRMGPPVYFVVKSGLDFTNPVHQNAICGGQLCNSDSLTTQIFLAAQHSNITYISKSSNSWLDDFIDWSSLYGVCCQFNTTDGGFCESSSNAEECAFCEIPRSDYANGMLRPHREAFEKYIPSFLQDPPTEICNKAGLASYSSAVNYVLDSEGRATVHDTNFMAYHSPLSTSKDYITAVDYGYQVADSITAAVKANTGLDVEVFPYSLFYVFFEQYLTMWADTFSSLGYCLIGALFFNLLASGFNLVTTFAVLFNTVLVVLNMMAVMYIWNIPLNAVSCVNLIVSIGISVEFCSHIAYAYATSQRQGGREKVEEAIQKVGATIITGITFTNIPIVVLAFSYTELIEVFFFRMFLSLVVLGFLHGMIFFPVLLCYLDSIKRK</sequence>
<reference evidence="14" key="1">
    <citation type="submission" date="2017-09" db="EMBL/GenBank/DDBJ databases">
        <title>Contemporary evolution of a Lepidopteran species, Heliothis virescens, in response to modern agricultural practices.</title>
        <authorList>
            <person name="Fritz M.L."/>
            <person name="Deyonke A.M."/>
            <person name="Papanicolaou A."/>
            <person name="Micinski S."/>
            <person name="Westbrook J."/>
            <person name="Gould F."/>
        </authorList>
    </citation>
    <scope>NUCLEOTIDE SEQUENCE [LARGE SCALE GENOMIC DNA]</scope>
    <source>
        <strain evidence="14">HvINT-</strain>
        <tissue evidence="14">Whole body</tissue>
    </source>
</reference>
<keyword evidence="8" id="KW-1015">Disulfide bond</keyword>
<name>A0A2A4K8N4_HELVI</name>
<feature type="transmembrane region" description="Helical" evidence="11">
    <location>
        <begin position="737"/>
        <end position="760"/>
    </location>
</feature>
<feature type="transmembrane region" description="Helical" evidence="11">
    <location>
        <begin position="710"/>
        <end position="731"/>
    </location>
</feature>
<keyword evidence="5 12" id="KW-0732">Signal</keyword>
<dbReference type="Pfam" id="PF16414">
    <property type="entry name" value="NPC1_N"/>
    <property type="match status" value="1"/>
</dbReference>
<proteinExistence type="inferred from homology"/>
<dbReference type="Pfam" id="PF22314">
    <property type="entry name" value="NPC1_MLD"/>
    <property type="match status" value="1"/>
</dbReference>
<feature type="transmembrane region" description="Helical" evidence="11">
    <location>
        <begin position="1181"/>
        <end position="1202"/>
    </location>
</feature>
<evidence type="ECO:0000256" key="4">
    <source>
        <dbReference type="ARBA" id="ARBA00022692"/>
    </source>
</evidence>
<keyword evidence="9" id="KW-0325">Glycoprotein</keyword>
<feature type="domain" description="SSD" evidence="13">
    <location>
        <begin position="583"/>
        <end position="760"/>
    </location>
</feature>
<dbReference type="GO" id="GO:0015485">
    <property type="term" value="F:cholesterol binding"/>
    <property type="evidence" value="ECO:0007669"/>
    <property type="project" value="TreeGrafter"/>
</dbReference>
<keyword evidence="3" id="KW-0813">Transport</keyword>
<dbReference type="GO" id="GO:0030299">
    <property type="term" value="P:intestinal cholesterol absorption"/>
    <property type="evidence" value="ECO:0007669"/>
    <property type="project" value="TreeGrafter"/>
</dbReference>
<evidence type="ECO:0000256" key="5">
    <source>
        <dbReference type="ARBA" id="ARBA00022729"/>
    </source>
</evidence>
<dbReference type="PANTHER" id="PTHR45727:SF6">
    <property type="entry name" value="NPC INTRACELLULAR CHOLESTEROL TRANSPORTER 1 HOMOLOG 1B"/>
    <property type="match status" value="1"/>
</dbReference>
<dbReference type="EMBL" id="NWSH01000044">
    <property type="protein sequence ID" value="PCG80278.1"/>
    <property type="molecule type" value="Genomic_DNA"/>
</dbReference>
<dbReference type="Pfam" id="PF12349">
    <property type="entry name" value="Sterol-sensing"/>
    <property type="match status" value="1"/>
</dbReference>
<dbReference type="GO" id="GO:0015918">
    <property type="term" value="P:sterol transport"/>
    <property type="evidence" value="ECO:0007669"/>
    <property type="project" value="TreeGrafter"/>
</dbReference>